<dbReference type="PROSITE" id="PS50158">
    <property type="entry name" value="ZF_CCHC"/>
    <property type="match status" value="1"/>
</dbReference>
<dbReference type="EMBL" id="CAVLGL010000115">
    <property type="protein sequence ID" value="CAK1600453.1"/>
    <property type="molecule type" value="Genomic_DNA"/>
</dbReference>
<dbReference type="GO" id="GO:0003676">
    <property type="term" value="F:nucleic acid binding"/>
    <property type="evidence" value="ECO:0007669"/>
    <property type="project" value="InterPro"/>
</dbReference>
<keyword evidence="1" id="KW-0479">Metal-binding</keyword>
<dbReference type="InterPro" id="IPR054722">
    <property type="entry name" value="PolX-like_BBD"/>
</dbReference>
<dbReference type="SUPFAM" id="SSF57756">
    <property type="entry name" value="Retrovirus zinc finger-like domains"/>
    <property type="match status" value="1"/>
</dbReference>
<dbReference type="InterPro" id="IPR001878">
    <property type="entry name" value="Znf_CCHC"/>
</dbReference>
<reference evidence="3 4" key="1">
    <citation type="submission" date="2023-11" db="EMBL/GenBank/DDBJ databases">
        <authorList>
            <person name="Hedman E."/>
            <person name="Englund M."/>
            <person name="Stromberg M."/>
            <person name="Nyberg Akerstrom W."/>
            <person name="Nylinder S."/>
            <person name="Jareborg N."/>
            <person name="Kallberg Y."/>
            <person name="Kronander E."/>
        </authorList>
    </citation>
    <scope>NUCLEOTIDE SEQUENCE [LARGE SCALE GENOMIC DNA]</scope>
</reference>
<comment type="caution">
    <text evidence="3">The sequence shown here is derived from an EMBL/GenBank/DDBJ whole genome shotgun (WGS) entry which is preliminary data.</text>
</comment>
<accession>A0AAV1LZH0</accession>
<evidence type="ECO:0000259" key="2">
    <source>
        <dbReference type="PROSITE" id="PS50158"/>
    </source>
</evidence>
<keyword evidence="1" id="KW-0862">Zinc</keyword>
<protein>
    <recommendedName>
        <fullName evidence="2">CCHC-type domain-containing protein</fullName>
    </recommendedName>
</protein>
<sequence>MLKALPVSYSYIGDLIDVLPEGERTVDYLKSKIKLKNTENVSETLNDTSNAFKADAKPSNNCFSCGKPGHLRRDCKSGNVNRERGHSFSHHRGRSFSGYRGRGFSGYRGLGSYNNRGRGSGNYHHNNQESHGNSFHTTIANNTYTTSENYKTKKGQINWLLDSRCTDHIINTDEYFNSCEILNKPVKVKIGDGTILEATKIGNIKTYFLVYGQKSEVTLTNVFFCKRNEGKFIELLQNY</sequence>
<keyword evidence="1" id="KW-0863">Zinc-finger</keyword>
<organism evidence="3 4">
    <name type="scientific">Parnassius mnemosyne</name>
    <name type="common">clouded apollo</name>
    <dbReference type="NCBI Taxonomy" id="213953"/>
    <lineage>
        <taxon>Eukaryota</taxon>
        <taxon>Metazoa</taxon>
        <taxon>Ecdysozoa</taxon>
        <taxon>Arthropoda</taxon>
        <taxon>Hexapoda</taxon>
        <taxon>Insecta</taxon>
        <taxon>Pterygota</taxon>
        <taxon>Neoptera</taxon>
        <taxon>Endopterygota</taxon>
        <taxon>Lepidoptera</taxon>
        <taxon>Glossata</taxon>
        <taxon>Ditrysia</taxon>
        <taxon>Papilionoidea</taxon>
        <taxon>Papilionidae</taxon>
        <taxon>Parnassiinae</taxon>
        <taxon>Parnassini</taxon>
        <taxon>Parnassius</taxon>
        <taxon>Driopa</taxon>
    </lineage>
</organism>
<proteinExistence type="predicted"/>
<evidence type="ECO:0000256" key="1">
    <source>
        <dbReference type="PROSITE-ProRule" id="PRU00047"/>
    </source>
</evidence>
<dbReference type="InterPro" id="IPR036875">
    <property type="entry name" value="Znf_CCHC_sf"/>
</dbReference>
<dbReference type="AlphaFoldDB" id="A0AAV1LZH0"/>
<dbReference type="GO" id="GO:0008270">
    <property type="term" value="F:zinc ion binding"/>
    <property type="evidence" value="ECO:0007669"/>
    <property type="project" value="UniProtKB-KW"/>
</dbReference>
<name>A0AAV1LZH0_9NEOP</name>
<dbReference type="SMART" id="SM00343">
    <property type="entry name" value="ZnF_C2HC"/>
    <property type="match status" value="1"/>
</dbReference>
<dbReference type="Pfam" id="PF22936">
    <property type="entry name" value="Pol_BBD"/>
    <property type="match status" value="1"/>
</dbReference>
<dbReference type="Proteomes" id="UP001314205">
    <property type="component" value="Unassembled WGS sequence"/>
</dbReference>
<evidence type="ECO:0000313" key="4">
    <source>
        <dbReference type="Proteomes" id="UP001314205"/>
    </source>
</evidence>
<feature type="domain" description="CCHC-type" evidence="2">
    <location>
        <begin position="62"/>
        <end position="77"/>
    </location>
</feature>
<dbReference type="Pfam" id="PF00098">
    <property type="entry name" value="zf-CCHC"/>
    <property type="match status" value="1"/>
</dbReference>
<keyword evidence="4" id="KW-1185">Reference proteome</keyword>
<gene>
    <name evidence="3" type="ORF">PARMNEM_LOCUS19217</name>
</gene>
<evidence type="ECO:0000313" key="3">
    <source>
        <dbReference type="EMBL" id="CAK1600453.1"/>
    </source>
</evidence>
<dbReference type="Gene3D" id="4.10.60.10">
    <property type="entry name" value="Zinc finger, CCHC-type"/>
    <property type="match status" value="1"/>
</dbReference>